<evidence type="ECO:0000313" key="3">
    <source>
        <dbReference type="EMBL" id="GJS65910.1"/>
    </source>
</evidence>
<accession>A0ABQ4XKL6</accession>
<keyword evidence="2" id="KW-1133">Transmembrane helix</keyword>
<reference evidence="3" key="2">
    <citation type="submission" date="2022-01" db="EMBL/GenBank/DDBJ databases">
        <authorList>
            <person name="Yamashiro T."/>
            <person name="Shiraishi A."/>
            <person name="Satake H."/>
            <person name="Nakayama K."/>
        </authorList>
    </citation>
    <scope>NUCLEOTIDE SEQUENCE</scope>
</reference>
<proteinExistence type="predicted"/>
<sequence>MRSIAIDYEIFVSFRRSLECLLHEPPVDDSPTSGRSSSKHSTLEVDRTNHKLSGADNGSSPSAYLIPGESSLIPSSSRCFTILGYVTKLLAISALYSVRSIMVKLALVAQRHLMPFVLLARASIVVTFPLPLVASILQDIGNDLKWTLKNKIQSNVLTKD</sequence>
<keyword evidence="2" id="KW-0472">Membrane</keyword>
<evidence type="ECO:0000256" key="2">
    <source>
        <dbReference type="SAM" id="Phobius"/>
    </source>
</evidence>
<feature type="compositionally biased region" description="Polar residues" evidence="1">
    <location>
        <begin position="30"/>
        <end position="40"/>
    </location>
</feature>
<name>A0ABQ4XKL6_9ASTR</name>
<keyword evidence="4" id="KW-1185">Reference proteome</keyword>
<comment type="caution">
    <text evidence="3">The sequence shown here is derived from an EMBL/GenBank/DDBJ whole genome shotgun (WGS) entry which is preliminary data.</text>
</comment>
<keyword evidence="2" id="KW-0812">Transmembrane</keyword>
<organism evidence="3 4">
    <name type="scientific">Tanacetum coccineum</name>
    <dbReference type="NCBI Taxonomy" id="301880"/>
    <lineage>
        <taxon>Eukaryota</taxon>
        <taxon>Viridiplantae</taxon>
        <taxon>Streptophyta</taxon>
        <taxon>Embryophyta</taxon>
        <taxon>Tracheophyta</taxon>
        <taxon>Spermatophyta</taxon>
        <taxon>Magnoliopsida</taxon>
        <taxon>eudicotyledons</taxon>
        <taxon>Gunneridae</taxon>
        <taxon>Pentapetalae</taxon>
        <taxon>asterids</taxon>
        <taxon>campanulids</taxon>
        <taxon>Asterales</taxon>
        <taxon>Asteraceae</taxon>
        <taxon>Asteroideae</taxon>
        <taxon>Anthemideae</taxon>
        <taxon>Anthemidinae</taxon>
        <taxon>Tanacetum</taxon>
    </lineage>
</organism>
<feature type="region of interest" description="Disordered" evidence="1">
    <location>
        <begin position="25"/>
        <end position="57"/>
    </location>
</feature>
<dbReference type="EMBL" id="BQNB010009612">
    <property type="protein sequence ID" value="GJS65910.1"/>
    <property type="molecule type" value="Genomic_DNA"/>
</dbReference>
<feature type="transmembrane region" description="Helical" evidence="2">
    <location>
        <begin position="79"/>
        <end position="98"/>
    </location>
</feature>
<reference evidence="3" key="1">
    <citation type="journal article" date="2022" name="Int. J. Mol. Sci.">
        <title>Draft Genome of Tanacetum Coccineum: Genomic Comparison of Closely Related Tanacetum-Family Plants.</title>
        <authorList>
            <person name="Yamashiro T."/>
            <person name="Shiraishi A."/>
            <person name="Nakayama K."/>
            <person name="Satake H."/>
        </authorList>
    </citation>
    <scope>NUCLEOTIDE SEQUENCE</scope>
</reference>
<protein>
    <submittedName>
        <fullName evidence="3">Uncharacterized protein</fullName>
    </submittedName>
</protein>
<dbReference type="Proteomes" id="UP001151760">
    <property type="component" value="Unassembled WGS sequence"/>
</dbReference>
<gene>
    <name evidence="3" type="ORF">Tco_0680474</name>
</gene>
<evidence type="ECO:0000256" key="1">
    <source>
        <dbReference type="SAM" id="MobiDB-lite"/>
    </source>
</evidence>
<feature type="transmembrane region" description="Helical" evidence="2">
    <location>
        <begin position="118"/>
        <end position="137"/>
    </location>
</feature>
<evidence type="ECO:0000313" key="4">
    <source>
        <dbReference type="Proteomes" id="UP001151760"/>
    </source>
</evidence>